<proteinExistence type="predicted"/>
<accession>A0A366MSR1</accession>
<name>A0A366MSR1_9BACT</name>
<evidence type="ECO:0000259" key="1">
    <source>
        <dbReference type="Pfam" id="PF04233"/>
    </source>
</evidence>
<organism evidence="2 3">
    <name type="scientific">Aliarcobacter vitoriensis</name>
    <dbReference type="NCBI Taxonomy" id="2011099"/>
    <lineage>
        <taxon>Bacteria</taxon>
        <taxon>Pseudomonadati</taxon>
        <taxon>Campylobacterota</taxon>
        <taxon>Epsilonproteobacteria</taxon>
        <taxon>Campylobacterales</taxon>
        <taxon>Arcobacteraceae</taxon>
        <taxon>Aliarcobacter</taxon>
    </lineage>
</organism>
<protein>
    <recommendedName>
        <fullName evidence="1">Phage head morphogenesis domain-containing protein</fullName>
    </recommendedName>
</protein>
<dbReference type="OrthoDB" id="9813502at2"/>
<evidence type="ECO:0000313" key="2">
    <source>
        <dbReference type="EMBL" id="RBQ28402.1"/>
    </source>
</evidence>
<dbReference type="Pfam" id="PF04233">
    <property type="entry name" value="Phage_Mu_F"/>
    <property type="match status" value="1"/>
</dbReference>
<gene>
    <name evidence="2" type="ORF">CRU91_09280</name>
</gene>
<dbReference type="RefSeq" id="WP_113894953.1">
    <property type="nucleotide sequence ID" value="NZ_JANJGA010000015.1"/>
</dbReference>
<comment type="caution">
    <text evidence="2">The sequence shown here is derived from an EMBL/GenBank/DDBJ whole genome shotgun (WGS) entry which is preliminary data.</text>
</comment>
<keyword evidence="3" id="KW-1185">Reference proteome</keyword>
<dbReference type="InterPro" id="IPR006528">
    <property type="entry name" value="Phage_head_morphogenesis_dom"/>
</dbReference>
<dbReference type="AlphaFoldDB" id="A0A366MSR1"/>
<feature type="domain" description="Phage head morphogenesis" evidence="1">
    <location>
        <begin position="57"/>
        <end position="186"/>
    </location>
</feature>
<dbReference type="Proteomes" id="UP000252669">
    <property type="component" value="Unassembled WGS sequence"/>
</dbReference>
<evidence type="ECO:0000313" key="3">
    <source>
        <dbReference type="Proteomes" id="UP000252669"/>
    </source>
</evidence>
<reference evidence="2 3" key="1">
    <citation type="submission" date="2017-10" db="EMBL/GenBank/DDBJ databases">
        <title>Genomics of the genus Arcobacter.</title>
        <authorList>
            <person name="Perez-Cataluna A."/>
            <person name="Figueras M.J."/>
        </authorList>
    </citation>
    <scope>NUCLEOTIDE SEQUENCE [LARGE SCALE GENOMIC DNA]</scope>
    <source>
        <strain evidence="2 3">CECT 9230</strain>
    </source>
</reference>
<dbReference type="EMBL" id="PDKB01000016">
    <property type="protein sequence ID" value="RBQ28402.1"/>
    <property type="molecule type" value="Genomic_DNA"/>
</dbReference>
<sequence>MPKVFHKLNFSTSPENTIKYLKDKNVELSFDYKDIQKEAHHKAFTVAKISKLDLLEDIQKSLVSSLKDGKSFDKWKREIKQTLIKKGWYGKQEAINPNTGEIKEFYIGSRRLRVIFHTNTRMAYAVGSANNIYSSTNEFIQYKSLLYGNNRRIDHKALHNMVKHRNDKFWATYYPPNGFGCECYVISLSKKDLERLGLVLDTKDYTGHIKNDFAYDVRHLSIESLENAYYLQALKFNSDNIINKALDDISSFDRLKNYQEFVDEVSKDKSYYKNIIPAGIISFEVFNFLKTKNLIPITPHIFLDKKALTHMQREVKIKKETALSLEDIRNIPITLNNPDMILYDTVHQNILYIFNDYLDKDIKIVIEINYISKTQEYNRIVTTGKVQSSNIIGNIKSGIYILIKKR</sequence>